<dbReference type="PANTHER" id="PTHR10151:SF120">
    <property type="entry name" value="BIS(5'-ADENOSYL)-TRIPHOSPHATASE"/>
    <property type="match status" value="1"/>
</dbReference>
<dbReference type="OrthoDB" id="279982at2"/>
<evidence type="ECO:0000313" key="3">
    <source>
        <dbReference type="Proteomes" id="UP001515100"/>
    </source>
</evidence>
<name>A0A641AM71_9ACTN</name>
<dbReference type="Proteomes" id="UP001515100">
    <property type="component" value="Unassembled WGS sequence"/>
</dbReference>
<dbReference type="EMBL" id="SDPP02000002">
    <property type="protein sequence ID" value="KAA1378229.1"/>
    <property type="molecule type" value="Genomic_DNA"/>
</dbReference>
<dbReference type="PANTHER" id="PTHR10151">
    <property type="entry name" value="ECTONUCLEOTIDE PYROPHOSPHATASE/PHOSPHODIESTERASE"/>
    <property type="match status" value="1"/>
</dbReference>
<feature type="region of interest" description="Disordered" evidence="1">
    <location>
        <begin position="68"/>
        <end position="104"/>
    </location>
</feature>
<feature type="compositionally biased region" description="Basic and acidic residues" evidence="1">
    <location>
        <begin position="25"/>
        <end position="34"/>
    </location>
</feature>
<feature type="region of interest" description="Disordered" evidence="1">
    <location>
        <begin position="363"/>
        <end position="385"/>
    </location>
</feature>
<dbReference type="Gene3D" id="3.40.720.10">
    <property type="entry name" value="Alkaline Phosphatase, subunit A"/>
    <property type="match status" value="1"/>
</dbReference>
<protein>
    <submittedName>
        <fullName evidence="2">Sulfatase-like hydrolase/transferase</fullName>
    </submittedName>
</protein>
<keyword evidence="3" id="KW-1185">Reference proteome</keyword>
<evidence type="ECO:0000313" key="2">
    <source>
        <dbReference type="EMBL" id="KAA1378229.1"/>
    </source>
</evidence>
<organism evidence="2 3">
    <name type="scientific">Aeromicrobium fastidiosum</name>
    <dbReference type="NCBI Taxonomy" id="52699"/>
    <lineage>
        <taxon>Bacteria</taxon>
        <taxon>Bacillati</taxon>
        <taxon>Actinomycetota</taxon>
        <taxon>Actinomycetes</taxon>
        <taxon>Propionibacteriales</taxon>
        <taxon>Nocardioidaceae</taxon>
        <taxon>Aeromicrobium</taxon>
    </lineage>
</organism>
<feature type="region of interest" description="Disordered" evidence="1">
    <location>
        <begin position="1"/>
        <end position="34"/>
    </location>
</feature>
<reference evidence="2" key="1">
    <citation type="submission" date="2019-09" db="EMBL/GenBank/DDBJ databases">
        <authorList>
            <person name="Li J."/>
        </authorList>
    </citation>
    <scope>NUCLEOTIDE SEQUENCE [LARGE SCALE GENOMIC DNA]</scope>
    <source>
        <strain evidence="2">NRBC 14897</strain>
    </source>
</reference>
<proteinExistence type="predicted"/>
<evidence type="ECO:0000256" key="1">
    <source>
        <dbReference type="SAM" id="MobiDB-lite"/>
    </source>
</evidence>
<dbReference type="InterPro" id="IPR017850">
    <property type="entry name" value="Alkaline_phosphatase_core_sf"/>
</dbReference>
<accession>A0A641AM71</accession>
<comment type="caution">
    <text evidence="2">The sequence shown here is derived from an EMBL/GenBank/DDBJ whole genome shotgun (WGS) entry which is preliminary data.</text>
</comment>
<dbReference type="GO" id="GO:0016787">
    <property type="term" value="F:hydrolase activity"/>
    <property type="evidence" value="ECO:0007669"/>
    <property type="project" value="UniProtKB-ARBA"/>
</dbReference>
<dbReference type="AlphaFoldDB" id="A0A641AM71"/>
<sequence length="414" mass="43057">MRAARRGVVLGQGTLRRPRQRAGRRPGDPRHGRCDGLRLRLDRGGHVRAAAHLVALSLCLVPVACSSAPPDEQGAPATPPASATSAPAAPKASPSPSASQPPADGAPVVLAISIDGLNPEALTALSPAEIPALRRLIDQGASTLDARTSRELTITLPNHTGMMTGRRVDGPDGTSVTFNDDDGRTLEQVHGSYVPGMFDVAHDHGVRTALFAEKDKFRLLVRSWDRNHGADDVTGDDDGRDKLDAAAIGPAADLVDDVTAALRGDGAGLVFWHLAAPDAAGHANGWLTPAYLAAVREADRRIGDVLAALDADPALVARTTIVLTADHGGPAGSRDHGDATLEADYRVPFIVWGRTVSAGADLYDLDSTRSDPGTGRPGYSGPQPVRNLDVAATSLALLGLPQLPDTAGTPVVVR</sequence>
<feature type="compositionally biased region" description="Low complexity" evidence="1">
    <location>
        <begin position="80"/>
        <end position="104"/>
    </location>
</feature>
<gene>
    <name evidence="2" type="ORF">ESP62_007580</name>
</gene>
<dbReference type="SUPFAM" id="SSF53649">
    <property type="entry name" value="Alkaline phosphatase-like"/>
    <property type="match status" value="1"/>
</dbReference>
<dbReference type="Pfam" id="PF01663">
    <property type="entry name" value="Phosphodiest"/>
    <property type="match status" value="1"/>
</dbReference>
<dbReference type="InterPro" id="IPR002591">
    <property type="entry name" value="Phosphodiest/P_Trfase"/>
</dbReference>